<gene>
    <name evidence="3" type="ORF">KME28_14385</name>
</gene>
<reference evidence="3" key="1">
    <citation type="submission" date="2021-05" db="EMBL/GenBank/DDBJ databases">
        <authorList>
            <person name="Pietrasiak N."/>
            <person name="Ward R."/>
            <person name="Stajich J.E."/>
            <person name="Kurbessoian T."/>
        </authorList>
    </citation>
    <scope>NUCLEOTIDE SEQUENCE</scope>
    <source>
        <strain evidence="3">HA4357-MV3</strain>
    </source>
</reference>
<accession>A0A9E3HA29</accession>
<dbReference type="Gene3D" id="3.40.50.150">
    <property type="entry name" value="Vaccinia Virus protein VP39"/>
    <property type="match status" value="1"/>
</dbReference>
<keyword evidence="1" id="KW-0812">Transmembrane</keyword>
<dbReference type="GO" id="GO:0008757">
    <property type="term" value="F:S-adenosylmethionine-dependent methyltransferase activity"/>
    <property type="evidence" value="ECO:0007669"/>
    <property type="project" value="InterPro"/>
</dbReference>
<evidence type="ECO:0000259" key="2">
    <source>
        <dbReference type="Pfam" id="PF08241"/>
    </source>
</evidence>
<dbReference type="SUPFAM" id="SSF53335">
    <property type="entry name" value="S-adenosyl-L-methionine-dependent methyltransferases"/>
    <property type="match status" value="1"/>
</dbReference>
<keyword evidence="1" id="KW-0472">Membrane</keyword>
<keyword evidence="1" id="KW-1133">Transmembrane helix</keyword>
<dbReference type="CDD" id="cd02440">
    <property type="entry name" value="AdoMet_MTases"/>
    <property type="match status" value="1"/>
</dbReference>
<evidence type="ECO:0000256" key="1">
    <source>
        <dbReference type="SAM" id="Phobius"/>
    </source>
</evidence>
<name>A0A9E3HA29_9NOST</name>
<keyword evidence="3" id="KW-0808">Transferase</keyword>
<organism evidence="3 4">
    <name type="scientific">Pelatocladus maniniholoensis HA4357-MV3</name>
    <dbReference type="NCBI Taxonomy" id="1117104"/>
    <lineage>
        <taxon>Bacteria</taxon>
        <taxon>Bacillati</taxon>
        <taxon>Cyanobacteriota</taxon>
        <taxon>Cyanophyceae</taxon>
        <taxon>Nostocales</taxon>
        <taxon>Nostocaceae</taxon>
        <taxon>Pelatocladus</taxon>
    </lineage>
</organism>
<dbReference type="Pfam" id="PF08241">
    <property type="entry name" value="Methyltransf_11"/>
    <property type="match status" value="1"/>
</dbReference>
<comment type="caution">
    <text evidence="3">The sequence shown here is derived from an EMBL/GenBank/DDBJ whole genome shotgun (WGS) entry which is preliminary data.</text>
</comment>
<sequence length="330" mass="37861">MQFQINQDIQPQIKLSKKVQLMLCCPLCHSQLELGREDYQCQNPECKVLFPIKNGIPILIDEKSSIFSIEDFLNERNTFFDLSPKNKLLEALKSLIPEISLNIKSRKNYKHFAEILLSLSSHPKVLVIGGSILGKGTEAIVDNPKIELVETDVSFGSRTTIICDAHSIPFANNSFDGVIVQAVLEHVVDPWQCVEEIHRVLKDDCLVYAETPFMQQVHGGCYDFTRFTYLGHRRLFRKFEEIDSGAVCGSGMALAWSYYYFLLSFTNSKFWRKLITFFVRLTAFPLKYFDCFLIARFGTLDAASAFYFIGKKSKQILTDQELIKLYKRAN</sequence>
<dbReference type="Pfam" id="PF03966">
    <property type="entry name" value="Trm112p"/>
    <property type="match status" value="1"/>
</dbReference>
<dbReference type="InterPro" id="IPR005651">
    <property type="entry name" value="Trm112-like"/>
</dbReference>
<feature type="transmembrane region" description="Helical" evidence="1">
    <location>
        <begin position="242"/>
        <end position="261"/>
    </location>
</feature>
<dbReference type="InterPro" id="IPR013216">
    <property type="entry name" value="Methyltransf_11"/>
</dbReference>
<keyword evidence="3" id="KW-0489">Methyltransferase</keyword>
<dbReference type="SUPFAM" id="SSF158997">
    <property type="entry name" value="Trm112p-like"/>
    <property type="match status" value="1"/>
</dbReference>
<dbReference type="GO" id="GO:0032259">
    <property type="term" value="P:methylation"/>
    <property type="evidence" value="ECO:0007669"/>
    <property type="project" value="UniProtKB-KW"/>
</dbReference>
<protein>
    <submittedName>
        <fullName evidence="3">Methyltransferase domain-containing protein</fullName>
    </submittedName>
</protein>
<evidence type="ECO:0000313" key="3">
    <source>
        <dbReference type="EMBL" id="MBW4432875.1"/>
    </source>
</evidence>
<proteinExistence type="predicted"/>
<feature type="domain" description="Methyltransferase type 11" evidence="2">
    <location>
        <begin position="160"/>
        <end position="206"/>
    </location>
</feature>
<feature type="transmembrane region" description="Helical" evidence="1">
    <location>
        <begin position="286"/>
        <end position="309"/>
    </location>
</feature>
<reference evidence="3" key="2">
    <citation type="journal article" date="2022" name="Microbiol. Resour. Announc.">
        <title>Metagenome Sequencing to Explore Phylogenomics of Terrestrial Cyanobacteria.</title>
        <authorList>
            <person name="Ward R.D."/>
            <person name="Stajich J.E."/>
            <person name="Johansen J.R."/>
            <person name="Huntemann M."/>
            <person name="Clum A."/>
            <person name="Foster B."/>
            <person name="Foster B."/>
            <person name="Roux S."/>
            <person name="Palaniappan K."/>
            <person name="Varghese N."/>
            <person name="Mukherjee S."/>
            <person name="Reddy T.B.K."/>
            <person name="Daum C."/>
            <person name="Copeland A."/>
            <person name="Chen I.A."/>
            <person name="Ivanova N.N."/>
            <person name="Kyrpides N.C."/>
            <person name="Shapiro N."/>
            <person name="Eloe-Fadrosh E.A."/>
            <person name="Pietrasiak N."/>
        </authorList>
    </citation>
    <scope>NUCLEOTIDE SEQUENCE</scope>
    <source>
        <strain evidence="3">HA4357-MV3</strain>
    </source>
</reference>
<dbReference type="Gene3D" id="2.20.25.10">
    <property type="match status" value="1"/>
</dbReference>
<dbReference type="InterPro" id="IPR029063">
    <property type="entry name" value="SAM-dependent_MTases_sf"/>
</dbReference>
<dbReference type="AlphaFoldDB" id="A0A9E3HA29"/>
<dbReference type="Proteomes" id="UP000813215">
    <property type="component" value="Unassembled WGS sequence"/>
</dbReference>
<dbReference type="EMBL" id="JAHHHW010000094">
    <property type="protein sequence ID" value="MBW4432875.1"/>
    <property type="molecule type" value="Genomic_DNA"/>
</dbReference>
<evidence type="ECO:0000313" key="4">
    <source>
        <dbReference type="Proteomes" id="UP000813215"/>
    </source>
</evidence>